<sequence>MVKGVGQILILMYCSLRLLLPLFLSFFTACRLVEGFANDCGMVEMEAGGHATYVVTFTILINAICKVGDANEAFAHLDVMENQDVMPNSCAYNFIHLWPSESRQVG</sequence>
<protein>
    <recommendedName>
        <fullName evidence="5">Pentatricopeptide repeat-containing protein</fullName>
    </recommendedName>
</protein>
<comment type="caution">
    <text evidence="3">The sequence shown here is derived from an EMBL/GenBank/DDBJ whole genome shotgun (WGS) entry which is preliminary data.</text>
</comment>
<proteinExistence type="predicted"/>
<dbReference type="Gene3D" id="1.25.40.10">
    <property type="entry name" value="Tetratricopeptide repeat domain"/>
    <property type="match status" value="1"/>
</dbReference>
<dbReference type="NCBIfam" id="TIGR00756">
    <property type="entry name" value="PPR"/>
    <property type="match status" value="1"/>
</dbReference>
<evidence type="ECO:0000256" key="2">
    <source>
        <dbReference type="PROSITE-ProRule" id="PRU00708"/>
    </source>
</evidence>
<dbReference type="PROSITE" id="PS51257">
    <property type="entry name" value="PROKAR_LIPOPROTEIN"/>
    <property type="match status" value="1"/>
</dbReference>
<dbReference type="InterPro" id="IPR011990">
    <property type="entry name" value="TPR-like_helical_dom_sf"/>
</dbReference>
<dbReference type="EMBL" id="BSYO01000015">
    <property type="protein sequence ID" value="GMH15436.1"/>
    <property type="molecule type" value="Genomic_DNA"/>
</dbReference>
<name>A0AAD3XT56_NEPGR</name>
<evidence type="ECO:0000256" key="1">
    <source>
        <dbReference type="ARBA" id="ARBA00022737"/>
    </source>
</evidence>
<dbReference type="Pfam" id="PF13041">
    <property type="entry name" value="PPR_2"/>
    <property type="match status" value="1"/>
</dbReference>
<dbReference type="Proteomes" id="UP001279734">
    <property type="component" value="Unassembled WGS sequence"/>
</dbReference>
<keyword evidence="1" id="KW-0677">Repeat</keyword>
<dbReference type="AlphaFoldDB" id="A0AAD3XT56"/>
<accession>A0AAD3XT56</accession>
<organism evidence="3 4">
    <name type="scientific">Nepenthes gracilis</name>
    <name type="common">Slender pitcher plant</name>
    <dbReference type="NCBI Taxonomy" id="150966"/>
    <lineage>
        <taxon>Eukaryota</taxon>
        <taxon>Viridiplantae</taxon>
        <taxon>Streptophyta</taxon>
        <taxon>Embryophyta</taxon>
        <taxon>Tracheophyta</taxon>
        <taxon>Spermatophyta</taxon>
        <taxon>Magnoliopsida</taxon>
        <taxon>eudicotyledons</taxon>
        <taxon>Gunneridae</taxon>
        <taxon>Pentapetalae</taxon>
        <taxon>Caryophyllales</taxon>
        <taxon>Nepenthaceae</taxon>
        <taxon>Nepenthes</taxon>
    </lineage>
</organism>
<reference evidence="3" key="1">
    <citation type="submission" date="2023-05" db="EMBL/GenBank/DDBJ databases">
        <title>Nepenthes gracilis genome sequencing.</title>
        <authorList>
            <person name="Fukushima K."/>
        </authorList>
    </citation>
    <scope>NUCLEOTIDE SEQUENCE</scope>
    <source>
        <strain evidence="3">SING2019-196</strain>
    </source>
</reference>
<evidence type="ECO:0000313" key="4">
    <source>
        <dbReference type="Proteomes" id="UP001279734"/>
    </source>
</evidence>
<dbReference type="PROSITE" id="PS51375">
    <property type="entry name" value="PPR"/>
    <property type="match status" value="1"/>
</dbReference>
<keyword evidence="4" id="KW-1185">Reference proteome</keyword>
<feature type="repeat" description="PPR" evidence="2">
    <location>
        <begin position="53"/>
        <end position="87"/>
    </location>
</feature>
<evidence type="ECO:0008006" key="5">
    <source>
        <dbReference type="Google" id="ProtNLM"/>
    </source>
</evidence>
<dbReference type="InterPro" id="IPR002885">
    <property type="entry name" value="PPR_rpt"/>
</dbReference>
<gene>
    <name evidence="3" type="ORF">Nepgr_017277</name>
</gene>
<evidence type="ECO:0000313" key="3">
    <source>
        <dbReference type="EMBL" id="GMH15436.1"/>
    </source>
</evidence>